<dbReference type="STRING" id="996801.BW723_10075"/>
<sequence length="226" mass="25455">MKLKKHLIYIFVFFFCLQIKAQEDKEVKEKKNAIAVSFGSTGLGLEYARKLSNKLNARFVWHSLKIEDFEQEDVEIKSDLVDILANLEVSIVDIGIEYLPFKNSSFKLTAGLGILNKVNLNGVVTYNEDVVFGEVVITNEDAGEIIADITWTDTAPYVGIGFGRAIPKNRLGFGIEFGSYITSSPKIDLTASNLLENTASQKENLQESLEDFKFIPRIQIRIAYKF</sequence>
<organism evidence="1 2">
    <name type="scientific">Polaribacter reichenbachii</name>
    <dbReference type="NCBI Taxonomy" id="996801"/>
    <lineage>
        <taxon>Bacteria</taxon>
        <taxon>Pseudomonadati</taxon>
        <taxon>Bacteroidota</taxon>
        <taxon>Flavobacteriia</taxon>
        <taxon>Flavobacteriales</taxon>
        <taxon>Flavobacteriaceae</taxon>
    </lineage>
</organism>
<dbReference type="EMBL" id="LSFL01000007">
    <property type="protein sequence ID" value="OBY67138.1"/>
    <property type="molecule type" value="Genomic_DNA"/>
</dbReference>
<protein>
    <recommendedName>
        <fullName evidence="3">Outer membrane protein beta-barrel domain-containing protein</fullName>
    </recommendedName>
</protein>
<keyword evidence="2" id="KW-1185">Reference proteome</keyword>
<evidence type="ECO:0008006" key="3">
    <source>
        <dbReference type="Google" id="ProtNLM"/>
    </source>
</evidence>
<proteinExistence type="predicted"/>
<dbReference type="KEGG" id="prn:BW723_10075"/>
<evidence type="ECO:0000313" key="2">
    <source>
        <dbReference type="Proteomes" id="UP000092612"/>
    </source>
</evidence>
<dbReference type="Proteomes" id="UP000092612">
    <property type="component" value="Unassembled WGS sequence"/>
</dbReference>
<gene>
    <name evidence="1" type="ORF">LPB301_03755</name>
</gene>
<name>A0A1B8U5K6_9FLAO</name>
<reference evidence="2" key="1">
    <citation type="submission" date="2016-02" db="EMBL/GenBank/DDBJ databases">
        <title>Paenibacillus sp. LPB0068, isolated from Crassostrea gigas.</title>
        <authorList>
            <person name="Shin S.-K."/>
            <person name="Yi H."/>
        </authorList>
    </citation>
    <scope>NUCLEOTIDE SEQUENCE [LARGE SCALE GENOMIC DNA]</scope>
    <source>
        <strain evidence="2">KCTC 23969</strain>
    </source>
</reference>
<dbReference type="OrthoDB" id="597504at2"/>
<dbReference type="AlphaFoldDB" id="A0A1B8U5K6"/>
<evidence type="ECO:0000313" key="1">
    <source>
        <dbReference type="EMBL" id="OBY67138.1"/>
    </source>
</evidence>
<dbReference type="Gene3D" id="2.40.160.170">
    <property type="match status" value="1"/>
</dbReference>
<dbReference type="RefSeq" id="WP_068357720.1">
    <property type="nucleotide sequence ID" value="NZ_CP019337.1"/>
</dbReference>
<accession>A0A1B8U5K6</accession>
<comment type="caution">
    <text evidence="1">The sequence shown here is derived from an EMBL/GenBank/DDBJ whole genome shotgun (WGS) entry which is preliminary data.</text>
</comment>